<dbReference type="PANTHER" id="PTHR12313">
    <property type="entry name" value="E3 UBIQUITIN-PROTEIN LIGASE RNF5-RELATED"/>
    <property type="match status" value="1"/>
</dbReference>
<keyword evidence="11" id="KW-0256">Endoplasmic reticulum</keyword>
<keyword evidence="6 10" id="KW-0863">Zinc-finger</keyword>
<evidence type="ECO:0000256" key="9">
    <source>
        <dbReference type="ARBA" id="ARBA00023136"/>
    </source>
</evidence>
<gene>
    <name evidence="13" type="ORF">J5N97_023999</name>
</gene>
<reference evidence="13" key="2">
    <citation type="journal article" date="2022" name="Hortic Res">
        <title>The genome of Dioscorea zingiberensis sheds light on the biosynthesis, origin and evolution of the medicinally important diosgenin saponins.</title>
        <authorList>
            <person name="Li Y."/>
            <person name="Tan C."/>
            <person name="Li Z."/>
            <person name="Guo J."/>
            <person name="Li S."/>
            <person name="Chen X."/>
            <person name="Wang C."/>
            <person name="Dai X."/>
            <person name="Yang H."/>
            <person name="Song W."/>
            <person name="Hou L."/>
            <person name="Xu J."/>
            <person name="Tong Z."/>
            <person name="Xu A."/>
            <person name="Yuan X."/>
            <person name="Wang W."/>
            <person name="Yang Q."/>
            <person name="Chen L."/>
            <person name="Sun Z."/>
            <person name="Wang K."/>
            <person name="Pan B."/>
            <person name="Chen J."/>
            <person name="Bao Y."/>
            <person name="Liu F."/>
            <person name="Qi X."/>
            <person name="Gang D.R."/>
            <person name="Wen J."/>
            <person name="Li J."/>
        </authorList>
    </citation>
    <scope>NUCLEOTIDE SEQUENCE</scope>
    <source>
        <strain evidence="13">Dzin_1.0</strain>
    </source>
</reference>
<comment type="caution">
    <text evidence="13">The sequence shown here is derived from an EMBL/GenBank/DDBJ whole genome shotgun (WGS) entry which is preliminary data.</text>
</comment>
<keyword evidence="9" id="KW-0472">Membrane</keyword>
<comment type="subcellular location">
    <subcellularLocation>
        <location evidence="2">Endomembrane system</location>
    </subcellularLocation>
    <subcellularLocation>
        <location evidence="11">Endoplasmic reticulum membrane</location>
        <topology evidence="11">Single-pass type IV membrane protein</topology>
    </subcellularLocation>
</comment>
<evidence type="ECO:0000256" key="1">
    <source>
        <dbReference type="ARBA" id="ARBA00000900"/>
    </source>
</evidence>
<evidence type="ECO:0000256" key="6">
    <source>
        <dbReference type="ARBA" id="ARBA00022771"/>
    </source>
</evidence>
<dbReference type="Pfam" id="PF00097">
    <property type="entry name" value="zf-C3HC4"/>
    <property type="match status" value="1"/>
</dbReference>
<dbReference type="EMBL" id="JAGGNH010000007">
    <property type="protein sequence ID" value="KAJ0967082.1"/>
    <property type="molecule type" value="Genomic_DNA"/>
</dbReference>
<dbReference type="InterPro" id="IPR018957">
    <property type="entry name" value="Znf_C3HC4_RING-type"/>
</dbReference>
<reference evidence="13" key="1">
    <citation type="submission" date="2021-03" db="EMBL/GenBank/DDBJ databases">
        <authorList>
            <person name="Li Z."/>
            <person name="Yang C."/>
        </authorList>
    </citation>
    <scope>NUCLEOTIDE SEQUENCE</scope>
    <source>
        <strain evidence="13">Dzin_1.0</strain>
        <tissue evidence="13">Leaf</tissue>
    </source>
</reference>
<dbReference type="SMART" id="SM00184">
    <property type="entry name" value="RING"/>
    <property type="match status" value="1"/>
</dbReference>
<sequence length="249" mass="28653">MYHRCRHWWSLNPDLGNMEVGGTGESCFREVLENEEEDPAIKCNMSQASAGGCFDCNICLDFAEDPVVTLCGHLYCWPCIYKWMQVQAQTQQQCPVCKAALSENTLVPLYGRGCTNSEKQPNSRVPRWRPAVQRDTGEIQTLVHRQQHQQQQYLESHIDPYDSNVHSASLETRVINSRAGEPLGGIASAVLPWAFRRQEAQRMHNLSMNHQMVNVGNWRMRMQEREVERSLHQIWIFLSCCALLCLILF</sequence>
<dbReference type="AlphaFoldDB" id="A0A9D5H8I3"/>
<evidence type="ECO:0000256" key="7">
    <source>
        <dbReference type="ARBA" id="ARBA00022786"/>
    </source>
</evidence>
<dbReference type="PROSITE" id="PS50089">
    <property type="entry name" value="ZF_RING_2"/>
    <property type="match status" value="1"/>
</dbReference>
<evidence type="ECO:0000256" key="5">
    <source>
        <dbReference type="ARBA" id="ARBA00022723"/>
    </source>
</evidence>
<name>A0A9D5H8I3_9LILI</name>
<feature type="domain" description="RING-type" evidence="12">
    <location>
        <begin position="56"/>
        <end position="98"/>
    </location>
</feature>
<evidence type="ECO:0000313" key="14">
    <source>
        <dbReference type="Proteomes" id="UP001085076"/>
    </source>
</evidence>
<evidence type="ECO:0000256" key="4">
    <source>
        <dbReference type="ARBA" id="ARBA00022679"/>
    </source>
</evidence>
<comment type="function">
    <text evidence="11">E3 ubiquitin-protein ligase.</text>
</comment>
<dbReference type="EC" id="2.3.2.27" evidence="11"/>
<comment type="domain">
    <text evidence="11">The RING-type zinc finger domain is responsible for E3 ligase activity.</text>
</comment>
<protein>
    <recommendedName>
        <fullName evidence="11">E3 ubiquitin-protein ligase RMA</fullName>
        <ecNumber evidence="11">2.3.2.27</ecNumber>
    </recommendedName>
    <alternativeName>
        <fullName evidence="11">Protein RING membrane-anchor</fullName>
    </alternativeName>
    <alternativeName>
        <fullName evidence="11">RING-type E3 ubiquitin transferase RMA</fullName>
    </alternativeName>
</protein>
<dbReference type="InterPro" id="IPR001841">
    <property type="entry name" value="Znf_RING"/>
</dbReference>
<evidence type="ECO:0000256" key="10">
    <source>
        <dbReference type="PROSITE-ProRule" id="PRU00175"/>
    </source>
</evidence>
<dbReference type="PROSITE" id="PS00518">
    <property type="entry name" value="ZF_RING_1"/>
    <property type="match status" value="1"/>
</dbReference>
<dbReference type="GO" id="GO:0008270">
    <property type="term" value="F:zinc ion binding"/>
    <property type="evidence" value="ECO:0007669"/>
    <property type="project" value="UniProtKB-KW"/>
</dbReference>
<evidence type="ECO:0000313" key="13">
    <source>
        <dbReference type="EMBL" id="KAJ0967082.1"/>
    </source>
</evidence>
<dbReference type="InterPro" id="IPR045103">
    <property type="entry name" value="RNF5/RNF185-like"/>
</dbReference>
<dbReference type="InterPro" id="IPR017907">
    <property type="entry name" value="Znf_RING_CS"/>
</dbReference>
<dbReference type="GO" id="GO:0061630">
    <property type="term" value="F:ubiquitin protein ligase activity"/>
    <property type="evidence" value="ECO:0007669"/>
    <property type="project" value="UniProtKB-UniRule"/>
</dbReference>
<dbReference type="GO" id="GO:0005789">
    <property type="term" value="C:endoplasmic reticulum membrane"/>
    <property type="evidence" value="ECO:0007669"/>
    <property type="project" value="UniProtKB-SubCell"/>
</dbReference>
<dbReference type="OrthoDB" id="6270329at2759"/>
<evidence type="ECO:0000256" key="3">
    <source>
        <dbReference type="ARBA" id="ARBA00004906"/>
    </source>
</evidence>
<organism evidence="13 14">
    <name type="scientific">Dioscorea zingiberensis</name>
    <dbReference type="NCBI Taxonomy" id="325984"/>
    <lineage>
        <taxon>Eukaryota</taxon>
        <taxon>Viridiplantae</taxon>
        <taxon>Streptophyta</taxon>
        <taxon>Embryophyta</taxon>
        <taxon>Tracheophyta</taxon>
        <taxon>Spermatophyta</taxon>
        <taxon>Magnoliopsida</taxon>
        <taxon>Liliopsida</taxon>
        <taxon>Dioscoreales</taxon>
        <taxon>Dioscoreaceae</taxon>
        <taxon>Dioscorea</taxon>
    </lineage>
</organism>
<keyword evidence="4 11" id="KW-0808">Transferase</keyword>
<keyword evidence="8 11" id="KW-0862">Zinc</keyword>
<proteinExistence type="predicted"/>
<comment type="catalytic activity">
    <reaction evidence="1 11">
        <text>S-ubiquitinyl-[E2 ubiquitin-conjugating enzyme]-L-cysteine + [acceptor protein]-L-lysine = [E2 ubiquitin-conjugating enzyme]-L-cysteine + N(6)-ubiquitinyl-[acceptor protein]-L-lysine.</text>
        <dbReference type="EC" id="2.3.2.27"/>
    </reaction>
</comment>
<evidence type="ECO:0000259" key="12">
    <source>
        <dbReference type="PROSITE" id="PS50089"/>
    </source>
</evidence>
<accession>A0A9D5H8I3</accession>
<dbReference type="GO" id="GO:0006511">
    <property type="term" value="P:ubiquitin-dependent protein catabolic process"/>
    <property type="evidence" value="ECO:0007669"/>
    <property type="project" value="UniProtKB-UniRule"/>
</dbReference>
<evidence type="ECO:0000256" key="2">
    <source>
        <dbReference type="ARBA" id="ARBA00004308"/>
    </source>
</evidence>
<evidence type="ECO:0000256" key="11">
    <source>
        <dbReference type="RuleBase" id="RU369090"/>
    </source>
</evidence>
<comment type="pathway">
    <text evidence="3 11">Protein modification; protein ubiquitination.</text>
</comment>
<evidence type="ECO:0000256" key="8">
    <source>
        <dbReference type="ARBA" id="ARBA00022833"/>
    </source>
</evidence>
<dbReference type="InterPro" id="IPR013083">
    <property type="entry name" value="Znf_RING/FYVE/PHD"/>
</dbReference>
<keyword evidence="5 11" id="KW-0479">Metal-binding</keyword>
<keyword evidence="7 11" id="KW-0833">Ubl conjugation pathway</keyword>
<keyword evidence="14" id="KW-1185">Reference proteome</keyword>
<dbReference type="SUPFAM" id="SSF57850">
    <property type="entry name" value="RING/U-box"/>
    <property type="match status" value="1"/>
</dbReference>
<dbReference type="Proteomes" id="UP001085076">
    <property type="component" value="Miscellaneous, Linkage group lg07"/>
</dbReference>
<dbReference type="Gene3D" id="3.30.40.10">
    <property type="entry name" value="Zinc/RING finger domain, C3HC4 (zinc finger)"/>
    <property type="match status" value="1"/>
</dbReference>